<dbReference type="Pfam" id="PF04183">
    <property type="entry name" value="IucA_IucC"/>
    <property type="match status" value="1"/>
</dbReference>
<feature type="compositionally biased region" description="Basic and acidic residues" evidence="1">
    <location>
        <begin position="1080"/>
        <end position="1103"/>
    </location>
</feature>
<dbReference type="Gene3D" id="2.60.40.150">
    <property type="entry name" value="C2 domain"/>
    <property type="match status" value="1"/>
</dbReference>
<dbReference type="PANTHER" id="PTHR34384:SF5">
    <property type="entry name" value="L-2,3-DIAMINOPROPANOATE--CITRATE LIGASE"/>
    <property type="match status" value="1"/>
</dbReference>
<dbReference type="InterPro" id="IPR035892">
    <property type="entry name" value="C2_domain_sf"/>
</dbReference>
<reference evidence="3" key="1">
    <citation type="submission" date="2020-07" db="EMBL/GenBank/DDBJ databases">
        <authorList>
            <person name="Nieuwenhuis M."/>
            <person name="Van De Peppel L.J.J."/>
        </authorList>
    </citation>
    <scope>NUCLEOTIDE SEQUENCE</scope>
    <source>
        <strain evidence="3">AP01</strain>
        <tissue evidence="3">Mycelium</tissue>
    </source>
</reference>
<proteinExistence type="predicted"/>
<feature type="compositionally biased region" description="Basic and acidic residues" evidence="1">
    <location>
        <begin position="1008"/>
        <end position="1037"/>
    </location>
</feature>
<dbReference type="InterPro" id="IPR037455">
    <property type="entry name" value="LucA/IucC-like"/>
</dbReference>
<organism evidence="3 4">
    <name type="scientific">Asterophora parasitica</name>
    <dbReference type="NCBI Taxonomy" id="117018"/>
    <lineage>
        <taxon>Eukaryota</taxon>
        <taxon>Fungi</taxon>
        <taxon>Dikarya</taxon>
        <taxon>Basidiomycota</taxon>
        <taxon>Agaricomycotina</taxon>
        <taxon>Agaricomycetes</taxon>
        <taxon>Agaricomycetidae</taxon>
        <taxon>Agaricales</taxon>
        <taxon>Tricholomatineae</taxon>
        <taxon>Lyophyllaceae</taxon>
        <taxon>Asterophora</taxon>
    </lineage>
</organism>
<gene>
    <name evidence="3" type="ORF">DXG03_002798</name>
</gene>
<feature type="region of interest" description="Disordered" evidence="1">
    <location>
        <begin position="953"/>
        <end position="1130"/>
    </location>
</feature>
<dbReference type="Proteomes" id="UP000775547">
    <property type="component" value="Unassembled WGS sequence"/>
</dbReference>
<feature type="compositionally biased region" description="Polar residues" evidence="1">
    <location>
        <begin position="796"/>
        <end position="808"/>
    </location>
</feature>
<dbReference type="Pfam" id="PF00168">
    <property type="entry name" value="C2"/>
    <property type="match status" value="1"/>
</dbReference>
<evidence type="ECO:0000256" key="1">
    <source>
        <dbReference type="SAM" id="MobiDB-lite"/>
    </source>
</evidence>
<reference evidence="3" key="2">
    <citation type="submission" date="2021-10" db="EMBL/GenBank/DDBJ databases">
        <title>Phylogenomics reveals ancestral predisposition of the termite-cultivated fungus Termitomyces towards a domesticated lifestyle.</title>
        <authorList>
            <person name="Auxier B."/>
            <person name="Grum-Grzhimaylo A."/>
            <person name="Cardenas M.E."/>
            <person name="Lodge J.D."/>
            <person name="Laessoe T."/>
            <person name="Pedersen O."/>
            <person name="Smith M.E."/>
            <person name="Kuyper T.W."/>
            <person name="Franco-Molano E.A."/>
            <person name="Baroni T.J."/>
            <person name="Aanen D.K."/>
        </authorList>
    </citation>
    <scope>NUCLEOTIDE SEQUENCE</scope>
    <source>
        <strain evidence="3">AP01</strain>
        <tissue evidence="3">Mycelium</tissue>
    </source>
</reference>
<feature type="region of interest" description="Disordered" evidence="1">
    <location>
        <begin position="679"/>
        <end position="880"/>
    </location>
</feature>
<name>A0A9P7G403_9AGAR</name>
<dbReference type="InterPro" id="IPR022770">
    <property type="entry name" value="IucA/IucC-like_C"/>
</dbReference>
<keyword evidence="4" id="KW-1185">Reference proteome</keyword>
<dbReference type="GO" id="GO:0019290">
    <property type="term" value="P:siderophore biosynthetic process"/>
    <property type="evidence" value="ECO:0007669"/>
    <property type="project" value="InterPro"/>
</dbReference>
<comment type="caution">
    <text evidence="3">The sequence shown here is derived from an EMBL/GenBank/DDBJ whole genome shotgun (WGS) entry which is preliminary data.</text>
</comment>
<evidence type="ECO:0000313" key="3">
    <source>
        <dbReference type="EMBL" id="KAG5642424.1"/>
    </source>
</evidence>
<evidence type="ECO:0000259" key="2">
    <source>
        <dbReference type="PROSITE" id="PS50004"/>
    </source>
</evidence>
<feature type="compositionally biased region" description="Low complexity" evidence="1">
    <location>
        <begin position="1105"/>
        <end position="1118"/>
    </location>
</feature>
<dbReference type="InterPro" id="IPR007310">
    <property type="entry name" value="Aerobactin_biosyn_IucA/IucC_N"/>
</dbReference>
<dbReference type="PROSITE" id="PS50004">
    <property type="entry name" value="C2"/>
    <property type="match status" value="1"/>
</dbReference>
<dbReference type="Pfam" id="PF06276">
    <property type="entry name" value="FhuF"/>
    <property type="match status" value="1"/>
</dbReference>
<dbReference type="EMBL" id="JABCKV010000186">
    <property type="protein sequence ID" value="KAG5642424.1"/>
    <property type="molecule type" value="Genomic_DNA"/>
</dbReference>
<feature type="compositionally biased region" description="Low complexity" evidence="1">
    <location>
        <begin position="749"/>
        <end position="762"/>
    </location>
</feature>
<protein>
    <recommendedName>
        <fullName evidence="2">C2 domain-containing protein</fullName>
    </recommendedName>
</protein>
<dbReference type="AlphaFoldDB" id="A0A9P7G403"/>
<dbReference type="OrthoDB" id="2117718at2759"/>
<feature type="domain" description="C2" evidence="2">
    <location>
        <begin position="523"/>
        <end position="637"/>
    </location>
</feature>
<sequence length="1130" mass="123769">MSSGSGLPPSQHASFAVISRIISCLVTEQLLRGIYIPIAELPNATGVLVVLSTHLISERPIISRSLRPNDIFAIVPLRHAPVFYPVTTETPDYKHGQPVGLVDPLDMRPEVFELSETTADSVDHNPPQLPSLTSAPIEWEQSLVAGHPTHPMHRARMLPLSLSDYDWYRPRIRFVRVHRANIKVLGPFETEILKLAKGAAERSGQLLREDPSTIVMPVHELQIPSITAKFPDVEVLHPDINVQAFAQSSIRTVVIPELPGLALKLAVGVKISSSLRTISHFTADFGPRFSSDIVPKLSINPSILSISREPASAVYDSIDPDLAKHFTAILREEVQLQDGQALIVSAALLEMDHAGSPGGVSAVESIFKLDTYEKRATFLDRYIRLACEALLPPLIHNGVAFEAHAQNVLARFDVNTGETIGFVVRDLGGLRIHPDTLRQSTGVDFQFLPSHCVATETLEETYPKFYHTFVHNHIQRLIRILGLHSDGRGWEMLRTHMDATIPENHELRKIWLSPDSKLLPSKCLMRMRMRDSYREAALNGTISLCSTGSGPGLALSDYYQLVYPTGATKRTHVDVKGGQHPEWDSELRFPIMRDSEDKFRKLEVACFAKEPRSDDILGKGSVDITETLKTGEFDDWVSLGIDGVVRGDIYLEMTFFSNAPVPDKADAISLAPTSSILTRRPSKFAPSERLTRPPHAHAPISHVPIPSSPETSYAPPAVVLHDLLSDDNADERRGRRPLQNWRGQNGKLASSPPSSRSSSAAPIPRLNSPLPSLPQETPGELPLPSTLLPGRGGPRPSTNFVPQGSSPAAPTVLLPGGGRPRPPTTPLPNGSPLPQLPDTLRPGSGKHAPSSSFTPPRNDHVRPSSISPPPGSYSAAPAAPNFRPLTATSLYTHNSGSVPSPSSPVNPAYYTPPSQVAPEIPVTVPIFFPAPSVPPVQGGYNYQHFSSSGHAAVPIEQPPEYQTPAASGLPDPYLQARYQSPLPLPPGSTSTSSQHEHQPLPLLPPPRDNPDQARIEALRQIEEEAARRKAQEERDHALALQFQDQELERSESPPRIRQPSPLRESPDQARTEALWLLEGDETRRKEQEERDLALAMQLDRELNLESSESDPQPPSSESRPNANMPGGGKI</sequence>
<dbReference type="GO" id="GO:0016881">
    <property type="term" value="F:acid-amino acid ligase activity"/>
    <property type="evidence" value="ECO:0007669"/>
    <property type="project" value="UniProtKB-ARBA"/>
</dbReference>
<dbReference type="PANTHER" id="PTHR34384">
    <property type="entry name" value="L-2,3-DIAMINOPROPANOATE--CITRATE LIGASE"/>
    <property type="match status" value="1"/>
</dbReference>
<evidence type="ECO:0000313" key="4">
    <source>
        <dbReference type="Proteomes" id="UP000775547"/>
    </source>
</evidence>
<dbReference type="Gene3D" id="1.10.510.40">
    <property type="match status" value="1"/>
</dbReference>
<accession>A0A9P7G403</accession>
<feature type="compositionally biased region" description="Pro residues" evidence="1">
    <location>
        <begin position="820"/>
        <end position="835"/>
    </location>
</feature>
<dbReference type="InterPro" id="IPR000008">
    <property type="entry name" value="C2_dom"/>
</dbReference>
<dbReference type="SUPFAM" id="SSF49562">
    <property type="entry name" value="C2 domain (Calcium/lipid-binding domain, CaLB)"/>
    <property type="match status" value="1"/>
</dbReference>